<dbReference type="RefSeq" id="WP_344681385.1">
    <property type="nucleotide sequence ID" value="NZ_BAAAUX010000015.1"/>
</dbReference>
<evidence type="ECO:0000313" key="2">
    <source>
        <dbReference type="EMBL" id="GAA2798551.1"/>
    </source>
</evidence>
<dbReference type="InterPro" id="IPR036736">
    <property type="entry name" value="ACP-like_sf"/>
</dbReference>
<keyword evidence="3" id="KW-1185">Reference proteome</keyword>
<name>A0ABN3VFR8_9PSEU</name>
<dbReference type="EMBL" id="BAAAUX010000015">
    <property type="protein sequence ID" value="GAA2798551.1"/>
    <property type="molecule type" value="Genomic_DNA"/>
</dbReference>
<dbReference type="InterPro" id="IPR009081">
    <property type="entry name" value="PP-bd_ACP"/>
</dbReference>
<dbReference type="PROSITE" id="PS50075">
    <property type="entry name" value="CARRIER"/>
    <property type="match status" value="1"/>
</dbReference>
<organism evidence="2 3">
    <name type="scientific">Saccharopolyspora taberi</name>
    <dbReference type="NCBI Taxonomy" id="60895"/>
    <lineage>
        <taxon>Bacteria</taxon>
        <taxon>Bacillati</taxon>
        <taxon>Actinomycetota</taxon>
        <taxon>Actinomycetes</taxon>
        <taxon>Pseudonocardiales</taxon>
        <taxon>Pseudonocardiaceae</taxon>
        <taxon>Saccharopolyspora</taxon>
    </lineage>
</organism>
<protein>
    <recommendedName>
        <fullName evidence="1">Carrier domain-containing protein</fullName>
    </recommendedName>
</protein>
<accession>A0ABN3VFR8</accession>
<proteinExistence type="predicted"/>
<evidence type="ECO:0000259" key="1">
    <source>
        <dbReference type="PROSITE" id="PS50075"/>
    </source>
</evidence>
<dbReference type="SUPFAM" id="SSF47336">
    <property type="entry name" value="ACP-like"/>
    <property type="match status" value="1"/>
</dbReference>
<feature type="domain" description="Carrier" evidence="1">
    <location>
        <begin position="3"/>
        <end position="77"/>
    </location>
</feature>
<gene>
    <name evidence="2" type="ORF">GCM10010470_37150</name>
</gene>
<sequence length="80" mass="8729">MPQSVLDSLLDIFVTDLRLDPAGLRPECRLEEAGVDSLSLVELSIALRDRFGMEITEEELAGVTTVGGLEKLVTDRTVGR</sequence>
<dbReference type="Proteomes" id="UP001500979">
    <property type="component" value="Unassembled WGS sequence"/>
</dbReference>
<dbReference type="Gene3D" id="1.10.1200.10">
    <property type="entry name" value="ACP-like"/>
    <property type="match status" value="1"/>
</dbReference>
<dbReference type="Pfam" id="PF00550">
    <property type="entry name" value="PP-binding"/>
    <property type="match status" value="1"/>
</dbReference>
<evidence type="ECO:0000313" key="3">
    <source>
        <dbReference type="Proteomes" id="UP001500979"/>
    </source>
</evidence>
<comment type="caution">
    <text evidence="2">The sequence shown here is derived from an EMBL/GenBank/DDBJ whole genome shotgun (WGS) entry which is preliminary data.</text>
</comment>
<reference evidence="2 3" key="1">
    <citation type="journal article" date="2019" name="Int. J. Syst. Evol. Microbiol.">
        <title>The Global Catalogue of Microorganisms (GCM) 10K type strain sequencing project: providing services to taxonomists for standard genome sequencing and annotation.</title>
        <authorList>
            <consortium name="The Broad Institute Genomics Platform"/>
            <consortium name="The Broad Institute Genome Sequencing Center for Infectious Disease"/>
            <person name="Wu L."/>
            <person name="Ma J."/>
        </authorList>
    </citation>
    <scope>NUCLEOTIDE SEQUENCE [LARGE SCALE GENOMIC DNA]</scope>
    <source>
        <strain evidence="2 3">JCM 9383</strain>
    </source>
</reference>